<evidence type="ECO:0000313" key="5">
    <source>
        <dbReference type="Proteomes" id="UP000782312"/>
    </source>
</evidence>
<dbReference type="AlphaFoldDB" id="A0A932MNW8"/>
<feature type="domain" description="CBS" evidence="3">
    <location>
        <begin position="8"/>
        <end position="64"/>
    </location>
</feature>
<dbReference type="InterPro" id="IPR000644">
    <property type="entry name" value="CBS_dom"/>
</dbReference>
<protein>
    <submittedName>
        <fullName evidence="4">CBS domain-containing protein</fullName>
    </submittedName>
</protein>
<sequence>MTRVRDIMTTNVVTISLDETLDLVDEIMTNGNIRHIPITKGGRVVGVVSQRDLLRARLSSLGDYSRREAQEFLQAVDVAKVMTKNVRCADPNESVVHAAKRMLEDKIGCLPVVDKDGELVGLITETDVMRHFAETSSE</sequence>
<evidence type="ECO:0000259" key="3">
    <source>
        <dbReference type="PROSITE" id="PS51371"/>
    </source>
</evidence>
<dbReference type="CDD" id="cd04584">
    <property type="entry name" value="CBS_pair_AcuB_like"/>
    <property type="match status" value="1"/>
</dbReference>
<comment type="caution">
    <text evidence="4">The sequence shown here is derived from an EMBL/GenBank/DDBJ whole genome shotgun (WGS) entry which is preliminary data.</text>
</comment>
<gene>
    <name evidence="4" type="ORF">HYZ11_10500</name>
</gene>
<dbReference type="PANTHER" id="PTHR43080">
    <property type="entry name" value="CBS DOMAIN-CONTAINING PROTEIN CBSX3, MITOCHONDRIAL"/>
    <property type="match status" value="1"/>
</dbReference>
<accession>A0A932MNW8</accession>
<dbReference type="InterPro" id="IPR046342">
    <property type="entry name" value="CBS_dom_sf"/>
</dbReference>
<organism evidence="4 5">
    <name type="scientific">Tectimicrobiota bacterium</name>
    <dbReference type="NCBI Taxonomy" id="2528274"/>
    <lineage>
        <taxon>Bacteria</taxon>
        <taxon>Pseudomonadati</taxon>
        <taxon>Nitrospinota/Tectimicrobiota group</taxon>
        <taxon>Candidatus Tectimicrobiota</taxon>
    </lineage>
</organism>
<evidence type="ECO:0000256" key="1">
    <source>
        <dbReference type="ARBA" id="ARBA00023122"/>
    </source>
</evidence>
<proteinExistence type="predicted"/>
<dbReference type="InterPro" id="IPR051257">
    <property type="entry name" value="Diverse_CBS-Domain"/>
</dbReference>
<dbReference type="PANTHER" id="PTHR43080:SF2">
    <property type="entry name" value="CBS DOMAIN-CONTAINING PROTEIN"/>
    <property type="match status" value="1"/>
</dbReference>
<dbReference type="Pfam" id="PF00571">
    <property type="entry name" value="CBS"/>
    <property type="match status" value="2"/>
</dbReference>
<name>A0A932MNW8_UNCTE</name>
<dbReference type="Gene3D" id="3.10.580.10">
    <property type="entry name" value="CBS-domain"/>
    <property type="match status" value="1"/>
</dbReference>
<dbReference type="SUPFAM" id="SSF54631">
    <property type="entry name" value="CBS-domain pair"/>
    <property type="match status" value="1"/>
</dbReference>
<dbReference type="Proteomes" id="UP000782312">
    <property type="component" value="Unassembled WGS sequence"/>
</dbReference>
<feature type="domain" description="CBS" evidence="3">
    <location>
        <begin position="82"/>
        <end position="138"/>
    </location>
</feature>
<dbReference type="EMBL" id="JACPUR010000023">
    <property type="protein sequence ID" value="MBI3128022.1"/>
    <property type="molecule type" value="Genomic_DNA"/>
</dbReference>
<dbReference type="SMART" id="SM00116">
    <property type="entry name" value="CBS"/>
    <property type="match status" value="2"/>
</dbReference>
<keyword evidence="1 2" id="KW-0129">CBS domain</keyword>
<dbReference type="PROSITE" id="PS51371">
    <property type="entry name" value="CBS"/>
    <property type="match status" value="2"/>
</dbReference>
<evidence type="ECO:0000313" key="4">
    <source>
        <dbReference type="EMBL" id="MBI3128022.1"/>
    </source>
</evidence>
<reference evidence="4" key="1">
    <citation type="submission" date="2020-07" db="EMBL/GenBank/DDBJ databases">
        <title>Huge and variable diversity of episymbiotic CPR bacteria and DPANN archaea in groundwater ecosystems.</title>
        <authorList>
            <person name="He C.Y."/>
            <person name="Keren R."/>
            <person name="Whittaker M."/>
            <person name="Farag I.F."/>
            <person name="Doudna J."/>
            <person name="Cate J.H.D."/>
            <person name="Banfield J.F."/>
        </authorList>
    </citation>
    <scope>NUCLEOTIDE SEQUENCE</scope>
    <source>
        <strain evidence="4">NC_groundwater_763_Ag_S-0.2um_68_21</strain>
    </source>
</reference>
<evidence type="ECO:0000256" key="2">
    <source>
        <dbReference type="PROSITE-ProRule" id="PRU00703"/>
    </source>
</evidence>